<dbReference type="SUPFAM" id="SSF53335">
    <property type="entry name" value="S-adenosyl-L-methionine-dependent methyltransferases"/>
    <property type="match status" value="1"/>
</dbReference>
<proteinExistence type="predicted"/>
<dbReference type="Proteomes" id="UP000283063">
    <property type="component" value="Chromosome"/>
</dbReference>
<accession>A0A3T0MYB8</accession>
<reference evidence="2 3" key="1">
    <citation type="submission" date="2018-10" db="EMBL/GenBank/DDBJ databases">
        <title>Parasedimentitalea marina sp. nov., a psychrophilic bacterium isolated from deep seawater of the New Britain Trench.</title>
        <authorList>
            <person name="Cao J."/>
        </authorList>
    </citation>
    <scope>NUCLEOTIDE SEQUENCE [LARGE SCALE GENOMIC DNA]</scope>
    <source>
        <strain evidence="2 3">W43</strain>
    </source>
</reference>
<dbReference type="RefSeq" id="WP_127747192.1">
    <property type="nucleotide sequence ID" value="NZ_CP033219.1"/>
</dbReference>
<dbReference type="GO" id="GO:0008168">
    <property type="term" value="F:methyltransferase activity"/>
    <property type="evidence" value="ECO:0007669"/>
    <property type="project" value="UniProtKB-KW"/>
</dbReference>
<sequence length="233" mass="25734">MPENVETPESVTDLTNKLEKLQRRQARNERAAHAKGLLQGICSMLKPGDTVLDCGANVGEVTVPLARTGAEVHAFEPDPFAFEKLSKATRDLPNVTLHNAAVGVSAGSIKLMRADNFADNPRGASVKSTVISGGRMINEDEGDTIDVTLVSLPDLVTELYNKHGELAFIKMDIEGAELDILELMLEQELYDKVRLTVAETHENKFKALRPRFKDLRKNVGLKYPATRVNLDWI</sequence>
<dbReference type="PANTHER" id="PTHR34203">
    <property type="entry name" value="METHYLTRANSFERASE, FKBM FAMILY PROTEIN"/>
    <property type="match status" value="1"/>
</dbReference>
<dbReference type="Gene3D" id="3.40.50.150">
    <property type="entry name" value="Vaccinia Virus protein VP39"/>
    <property type="match status" value="1"/>
</dbReference>
<dbReference type="KEGG" id="sedi:EBB79_01810"/>
<keyword evidence="2" id="KW-0808">Transferase</keyword>
<dbReference type="AlphaFoldDB" id="A0A3T0MYB8"/>
<keyword evidence="3" id="KW-1185">Reference proteome</keyword>
<dbReference type="Pfam" id="PF05050">
    <property type="entry name" value="Methyltransf_21"/>
    <property type="match status" value="1"/>
</dbReference>
<dbReference type="InterPro" id="IPR052514">
    <property type="entry name" value="SAM-dependent_MTase"/>
</dbReference>
<gene>
    <name evidence="2" type="ORF">EBB79_01810</name>
</gene>
<dbReference type="OrthoDB" id="4104638at2"/>
<dbReference type="PANTHER" id="PTHR34203:SF15">
    <property type="entry name" value="SLL1173 PROTEIN"/>
    <property type="match status" value="1"/>
</dbReference>
<evidence type="ECO:0000259" key="1">
    <source>
        <dbReference type="Pfam" id="PF05050"/>
    </source>
</evidence>
<organism evidence="2 3">
    <name type="scientific">Parasedimentitalea marina</name>
    <dbReference type="NCBI Taxonomy" id="2483033"/>
    <lineage>
        <taxon>Bacteria</taxon>
        <taxon>Pseudomonadati</taxon>
        <taxon>Pseudomonadota</taxon>
        <taxon>Alphaproteobacteria</taxon>
        <taxon>Rhodobacterales</taxon>
        <taxon>Paracoccaceae</taxon>
        <taxon>Parasedimentitalea</taxon>
    </lineage>
</organism>
<name>A0A3T0MYB8_9RHOB</name>
<dbReference type="InterPro" id="IPR029063">
    <property type="entry name" value="SAM-dependent_MTases_sf"/>
</dbReference>
<evidence type="ECO:0000313" key="2">
    <source>
        <dbReference type="EMBL" id="AZV76751.1"/>
    </source>
</evidence>
<keyword evidence="2" id="KW-0489">Methyltransferase</keyword>
<protein>
    <submittedName>
        <fullName evidence="2">FkbM family methyltransferase</fullName>
    </submittedName>
</protein>
<feature type="domain" description="Methyltransferase FkbM" evidence="1">
    <location>
        <begin position="53"/>
        <end position="216"/>
    </location>
</feature>
<dbReference type="CDD" id="cd02440">
    <property type="entry name" value="AdoMet_MTases"/>
    <property type="match status" value="1"/>
</dbReference>
<dbReference type="InterPro" id="IPR006342">
    <property type="entry name" value="FkbM_mtfrase"/>
</dbReference>
<dbReference type="NCBIfam" id="TIGR01444">
    <property type="entry name" value="fkbM_fam"/>
    <property type="match status" value="1"/>
</dbReference>
<dbReference type="EMBL" id="CP033219">
    <property type="protein sequence ID" value="AZV76751.1"/>
    <property type="molecule type" value="Genomic_DNA"/>
</dbReference>
<dbReference type="GO" id="GO:0032259">
    <property type="term" value="P:methylation"/>
    <property type="evidence" value="ECO:0007669"/>
    <property type="project" value="UniProtKB-KW"/>
</dbReference>
<evidence type="ECO:0000313" key="3">
    <source>
        <dbReference type="Proteomes" id="UP000283063"/>
    </source>
</evidence>